<comment type="caution">
    <text evidence="1">The sequence shown here is derived from an EMBL/GenBank/DDBJ whole genome shotgun (WGS) entry which is preliminary data.</text>
</comment>
<evidence type="ECO:0000313" key="1">
    <source>
        <dbReference type="EMBL" id="KKN56384.1"/>
    </source>
</evidence>
<proteinExistence type="predicted"/>
<protein>
    <submittedName>
        <fullName evidence="1">Uncharacterized protein</fullName>
    </submittedName>
</protein>
<dbReference type="EMBL" id="LAZR01000846">
    <property type="protein sequence ID" value="KKN56384.1"/>
    <property type="molecule type" value="Genomic_DNA"/>
</dbReference>
<dbReference type="AlphaFoldDB" id="A0A0F9RNV1"/>
<gene>
    <name evidence="1" type="ORF">LCGC14_0572950</name>
</gene>
<organism evidence="1">
    <name type="scientific">marine sediment metagenome</name>
    <dbReference type="NCBI Taxonomy" id="412755"/>
    <lineage>
        <taxon>unclassified sequences</taxon>
        <taxon>metagenomes</taxon>
        <taxon>ecological metagenomes</taxon>
    </lineage>
</organism>
<accession>A0A0F9RNV1</accession>
<sequence length="55" mass="6381">MSIVKWPNLFTKAEEETLFKACAEVRKAGFGRVYIEYEKGKPKFIVSKSERPVDE</sequence>
<reference evidence="1" key="1">
    <citation type="journal article" date="2015" name="Nature">
        <title>Complex archaea that bridge the gap between prokaryotes and eukaryotes.</title>
        <authorList>
            <person name="Spang A."/>
            <person name="Saw J.H."/>
            <person name="Jorgensen S.L."/>
            <person name="Zaremba-Niedzwiedzka K."/>
            <person name="Martijn J."/>
            <person name="Lind A.E."/>
            <person name="van Eijk R."/>
            <person name="Schleper C."/>
            <person name="Guy L."/>
            <person name="Ettema T.J."/>
        </authorList>
    </citation>
    <scope>NUCLEOTIDE SEQUENCE</scope>
</reference>
<name>A0A0F9RNV1_9ZZZZ</name>